<reference evidence="1 2" key="1">
    <citation type="journal article" date="2009" name="PLoS ONE">
        <title>Methylobacterium genome sequences: a reference blueprint to investigate microbial metabolism of C1 compounds from natural and industrial sources.</title>
        <authorList>
            <person name="Vuilleumier S."/>
            <person name="Chistoserdova L."/>
            <person name="Lee M.-C."/>
            <person name="Bringel F."/>
            <person name="Lajus A."/>
            <person name="Zhou Y."/>
            <person name="Gourion B."/>
            <person name="Barbe V."/>
            <person name="Chang J."/>
            <person name="Cruveiller S."/>
            <person name="Dossat C."/>
            <person name="Gillett W."/>
            <person name="Gruffaz C."/>
            <person name="Haugen E."/>
            <person name="Hourcade E."/>
            <person name="Levy R."/>
            <person name="Mangenot S."/>
            <person name="Muller E."/>
            <person name="Nadalig T."/>
            <person name="Pagni M."/>
            <person name="Penny C."/>
            <person name="Peyraud R."/>
            <person name="Robinson D.G."/>
            <person name="Roche D."/>
            <person name="Rouy Z."/>
            <person name="Saenampechek C."/>
            <person name="Salvignol G."/>
            <person name="Vallenet D."/>
            <person name="Wu Z."/>
            <person name="Marx C.J."/>
            <person name="Vorholt J.A."/>
            <person name="Olson M.V."/>
            <person name="Kaul R."/>
            <person name="Weissenbach J."/>
            <person name="Medigue C."/>
            <person name="Lidstrom M.E."/>
        </authorList>
    </citation>
    <scope>NUCLEOTIDE SEQUENCE [LARGE SCALE GENOMIC DNA]</scope>
    <source>
        <strain evidence="2">ATCC 14718 / DSM 1338 / JCM 2805 / NCIMB 9133 / AM1</strain>
    </source>
</reference>
<accession>C5B4T6</accession>
<dbReference type="HOGENOM" id="CLU_1052960_0_0_5"/>
<sequence>MSSSEGVSEVRCGSPEWRLFHERVGRYFEKSEAGDASGTCAICGVDLVGAVKGSSGPTCPPVRSAGSKRGKIEKGERIVFDPAVAARTGKSALTNVGCVVLIEPDRCSVATNVVPSRPLPADMTVSPVEPGSTGRFLAELGRRPPKAPFLLIEFDNKIPPLVLSQSPTRAAWCGGSAVATVDLTAIPRVAALAERLGPKLFATLASLKDRLASAGLNEADGKVLADLRTQGVITPDDLDLVPGRSSRLFSIVDKATAEAVVAQV</sequence>
<keyword evidence="1" id="KW-0614">Plasmid</keyword>
<name>C5B4T6_METEA</name>
<dbReference type="RefSeq" id="WP_012753919.1">
    <property type="nucleotide sequence ID" value="NC_012811.1"/>
</dbReference>
<gene>
    <name evidence="1" type="ordered locus">MexAM1_META2p0621</name>
</gene>
<dbReference type="AlphaFoldDB" id="C5B4T6"/>
<keyword evidence="2" id="KW-1185">Reference proteome</keyword>
<evidence type="ECO:0000313" key="2">
    <source>
        <dbReference type="Proteomes" id="UP000009081"/>
    </source>
</evidence>
<organism evidence="1 2">
    <name type="scientific">Methylorubrum extorquens (strain ATCC 14718 / DSM 1338 / JCM 2805 / NCIMB 9133 / AM1)</name>
    <name type="common">Methylobacterium extorquens</name>
    <dbReference type="NCBI Taxonomy" id="272630"/>
    <lineage>
        <taxon>Bacteria</taxon>
        <taxon>Pseudomonadati</taxon>
        <taxon>Pseudomonadota</taxon>
        <taxon>Alphaproteobacteria</taxon>
        <taxon>Hyphomicrobiales</taxon>
        <taxon>Methylobacteriaceae</taxon>
        <taxon>Methylorubrum</taxon>
    </lineage>
</organism>
<protein>
    <submittedName>
        <fullName evidence="1">Uncharacterized protein</fullName>
    </submittedName>
</protein>
<geneLocation type="plasmid" evidence="1 2">
    <name>megaplasmid</name>
</geneLocation>
<evidence type="ECO:0000313" key="1">
    <source>
        <dbReference type="EMBL" id="ACS43468.1"/>
    </source>
</evidence>
<dbReference type="Proteomes" id="UP000009081">
    <property type="component" value="Plasmid megaplasmid"/>
</dbReference>
<proteinExistence type="predicted"/>
<dbReference type="EMBL" id="CP001511">
    <property type="protein sequence ID" value="ACS43468.1"/>
    <property type="molecule type" value="Genomic_DNA"/>
</dbReference>
<dbReference type="KEGG" id="mea:Mex_2p0621"/>